<evidence type="ECO:0000256" key="9">
    <source>
        <dbReference type="ARBA" id="ARBA00023605"/>
    </source>
</evidence>
<feature type="compositionally biased region" description="Low complexity" evidence="11">
    <location>
        <begin position="239"/>
        <end position="250"/>
    </location>
</feature>
<accession>A0A5J4V5E4</accession>
<dbReference type="PANTHER" id="PTHR14885">
    <property type="entry name" value="CILIA- AND FLAGELLA-ASSOCIATED PROTEIN 43-RELATED"/>
    <property type="match status" value="1"/>
</dbReference>
<comment type="similarity">
    <text evidence="9">Belongs to the CFAP43 family.</text>
</comment>
<dbReference type="SUPFAM" id="SSF48592">
    <property type="entry name" value="GroEL equatorial domain-like"/>
    <property type="match status" value="1"/>
</dbReference>
<dbReference type="InterPro" id="IPR027413">
    <property type="entry name" value="GROEL-like_equatorial_sf"/>
</dbReference>
<dbReference type="Gene3D" id="1.10.560.10">
    <property type="entry name" value="GroEL-like equatorial domain"/>
    <property type="match status" value="1"/>
</dbReference>
<dbReference type="GO" id="GO:0005524">
    <property type="term" value="F:ATP binding"/>
    <property type="evidence" value="ECO:0007669"/>
    <property type="project" value="InterPro"/>
</dbReference>
<keyword evidence="8" id="KW-0966">Cell projection</keyword>
<dbReference type="GO" id="GO:0006457">
    <property type="term" value="P:protein folding"/>
    <property type="evidence" value="ECO:0007669"/>
    <property type="project" value="InterPro"/>
</dbReference>
<evidence type="ECO:0000256" key="8">
    <source>
        <dbReference type="ARBA" id="ARBA00023273"/>
    </source>
</evidence>
<organism evidence="12 13">
    <name type="scientific">Streblomastix strix</name>
    <dbReference type="NCBI Taxonomy" id="222440"/>
    <lineage>
        <taxon>Eukaryota</taxon>
        <taxon>Metamonada</taxon>
        <taxon>Preaxostyla</taxon>
        <taxon>Oxymonadida</taxon>
        <taxon>Streblomastigidae</taxon>
        <taxon>Streblomastix</taxon>
    </lineage>
</organism>
<evidence type="ECO:0000256" key="10">
    <source>
        <dbReference type="ARBA" id="ARBA00023662"/>
    </source>
</evidence>
<dbReference type="GO" id="GO:0016887">
    <property type="term" value="F:ATP hydrolysis activity"/>
    <property type="evidence" value="ECO:0007669"/>
    <property type="project" value="InterPro"/>
</dbReference>
<dbReference type="EMBL" id="SNRW01009712">
    <property type="protein sequence ID" value="KAA6377582.1"/>
    <property type="molecule type" value="Genomic_DNA"/>
</dbReference>
<protein>
    <recommendedName>
        <fullName evidence="10">Cilia- and flagella-associated protein 43</fullName>
    </recommendedName>
</protein>
<keyword evidence="7" id="KW-0206">Cytoskeleton</keyword>
<feature type="compositionally biased region" description="Polar residues" evidence="11">
    <location>
        <begin position="484"/>
        <end position="493"/>
    </location>
</feature>
<dbReference type="GO" id="GO:0051082">
    <property type="term" value="F:unfolded protein binding"/>
    <property type="evidence" value="ECO:0007669"/>
    <property type="project" value="InterPro"/>
</dbReference>
<comment type="subcellular location">
    <subcellularLocation>
        <location evidence="1">Cytoplasm</location>
        <location evidence="1">Cytoskeleton</location>
        <location evidence="1">Cilium axoneme</location>
    </subcellularLocation>
</comment>
<comment type="caution">
    <text evidence="12">The sequence shown here is derived from an EMBL/GenBank/DDBJ whole genome shotgun (WGS) entry which is preliminary data.</text>
</comment>
<evidence type="ECO:0000313" key="13">
    <source>
        <dbReference type="Proteomes" id="UP000324800"/>
    </source>
</evidence>
<feature type="non-terminal residue" evidence="12">
    <location>
        <position position="535"/>
    </location>
</feature>
<dbReference type="GO" id="GO:0005930">
    <property type="term" value="C:axoneme"/>
    <property type="evidence" value="ECO:0007669"/>
    <property type="project" value="UniProtKB-SubCell"/>
</dbReference>
<evidence type="ECO:0000256" key="6">
    <source>
        <dbReference type="ARBA" id="ARBA00023054"/>
    </source>
</evidence>
<evidence type="ECO:0000256" key="7">
    <source>
        <dbReference type="ARBA" id="ARBA00023212"/>
    </source>
</evidence>
<evidence type="ECO:0000256" key="1">
    <source>
        <dbReference type="ARBA" id="ARBA00004430"/>
    </source>
</evidence>
<gene>
    <name evidence="12" type="ORF">EZS28_026891</name>
</gene>
<dbReference type="SUPFAM" id="SSF50978">
    <property type="entry name" value="WD40 repeat-like"/>
    <property type="match status" value="1"/>
</dbReference>
<dbReference type="InterPro" id="IPR036322">
    <property type="entry name" value="WD40_repeat_dom_sf"/>
</dbReference>
<evidence type="ECO:0000313" key="12">
    <source>
        <dbReference type="EMBL" id="KAA6377582.1"/>
    </source>
</evidence>
<evidence type="ECO:0000256" key="5">
    <source>
        <dbReference type="ARBA" id="ARBA00022737"/>
    </source>
</evidence>
<keyword evidence="3" id="KW-0963">Cytoplasm</keyword>
<feature type="region of interest" description="Disordered" evidence="11">
    <location>
        <begin position="239"/>
        <end position="265"/>
    </location>
</feature>
<proteinExistence type="inferred from homology"/>
<sequence length="535" mass="58674">MTSQKTLEIRLQNISAIVAIRNILRSSLGPEGLDKMIVNDIGDVLISNDEATIISNLEIQHLATKVNNSDAEVSYTLFCYLYKIFLSFSFGGTTAPQFFSNNLAFLQGNSFCLMNLKDETMSHLWGLKFGISTFAVNKHTLYAAVAVTDSIPHIEIIQFPKMERVQTLPGTQLVPIQIMNFSRDGRYLATISSLPDARLTVWDWDREGEPMLFYYFLNKEKQPLEIAINPIVNAISSNDSNSTSGRSLSSEQSSDGKSGKPNILTADQAATPPEWFTCLFNPSNKEELVVVSPRAVYYITFEVQSLTSLLTPTLHQLPNDISDITSAAWLPGGMGVLLGTASGQLVRFDTVVASPQWRQQHLDSIIPVSISGNQQQVNQQNLGNSQTVGQLSGSKQAGQQTVNAFATRVPRGNNPFAEESRLPSNSEITALIVTKYGAIAGCKDGSVVWLDCPYLHVRKQVQVEGSKGMSELIAAATLEQASIDRQNNNNSHTIGGINSDDTQNSDYQKKKGSVNQQALCQSRQAIFVNLDIPSN</sequence>
<dbReference type="PROSITE" id="PS00750">
    <property type="entry name" value="TCP1_1"/>
    <property type="match status" value="1"/>
</dbReference>
<evidence type="ECO:0000256" key="11">
    <source>
        <dbReference type="SAM" id="MobiDB-lite"/>
    </source>
</evidence>
<reference evidence="12 13" key="1">
    <citation type="submission" date="2019-03" db="EMBL/GenBank/DDBJ databases">
        <title>Single cell metagenomics reveals metabolic interactions within the superorganism composed of flagellate Streblomastix strix and complex community of Bacteroidetes bacteria on its surface.</title>
        <authorList>
            <person name="Treitli S.C."/>
            <person name="Kolisko M."/>
            <person name="Husnik F."/>
            <person name="Keeling P."/>
            <person name="Hampl V."/>
        </authorList>
    </citation>
    <scope>NUCLEOTIDE SEQUENCE [LARGE SCALE GENOMIC DNA]</scope>
    <source>
        <strain evidence="12">ST1C</strain>
    </source>
</reference>
<comment type="similarity">
    <text evidence="2">Belongs to the TCP-1 chaperonin family.</text>
</comment>
<keyword evidence="4" id="KW-0853">WD repeat</keyword>
<dbReference type="PANTHER" id="PTHR14885:SF1">
    <property type="entry name" value="CILIA- AND FLAGELLA-ASSOCIATED PROTEIN 43"/>
    <property type="match status" value="1"/>
</dbReference>
<keyword evidence="5" id="KW-0677">Repeat</keyword>
<dbReference type="Gene3D" id="2.130.10.10">
    <property type="entry name" value="YVTN repeat-like/Quinoprotein amine dehydrogenase"/>
    <property type="match status" value="1"/>
</dbReference>
<evidence type="ECO:0000256" key="2">
    <source>
        <dbReference type="ARBA" id="ARBA00008020"/>
    </source>
</evidence>
<keyword evidence="6" id="KW-0175">Coiled coil</keyword>
<dbReference type="GO" id="GO:0060271">
    <property type="term" value="P:cilium assembly"/>
    <property type="evidence" value="ECO:0007669"/>
    <property type="project" value="TreeGrafter"/>
</dbReference>
<dbReference type="InterPro" id="IPR002194">
    <property type="entry name" value="Chaperonin_TCP-1_CS"/>
</dbReference>
<dbReference type="InterPro" id="IPR002423">
    <property type="entry name" value="Cpn60/GroEL/TCP-1"/>
</dbReference>
<dbReference type="InterPro" id="IPR015943">
    <property type="entry name" value="WD40/YVTN_repeat-like_dom_sf"/>
</dbReference>
<name>A0A5J4V5E4_9EUKA</name>
<feature type="region of interest" description="Disordered" evidence="11">
    <location>
        <begin position="484"/>
        <end position="513"/>
    </location>
</feature>
<dbReference type="Proteomes" id="UP000324800">
    <property type="component" value="Unassembled WGS sequence"/>
</dbReference>
<evidence type="ECO:0000256" key="4">
    <source>
        <dbReference type="ARBA" id="ARBA00022574"/>
    </source>
</evidence>
<evidence type="ECO:0000256" key="3">
    <source>
        <dbReference type="ARBA" id="ARBA00022490"/>
    </source>
</evidence>
<dbReference type="AlphaFoldDB" id="A0A5J4V5E4"/>
<dbReference type="Pfam" id="PF00118">
    <property type="entry name" value="Cpn60_TCP1"/>
    <property type="match status" value="1"/>
</dbReference>